<dbReference type="AlphaFoldDB" id="G4RDQ2"/>
<name>G4RDQ2_PELHB</name>
<gene>
    <name evidence="2" type="ordered locus">KKY_2832</name>
</gene>
<dbReference type="RefSeq" id="WP_014131985.1">
    <property type="nucleotide sequence ID" value="NC_016078.1"/>
</dbReference>
<organism evidence="2 3">
    <name type="scientific">Pelagibacterium halotolerans (strain DSM 22347 / JCM 15775 / CGMCC 1.7692 / B2)</name>
    <dbReference type="NCBI Taxonomy" id="1082931"/>
    <lineage>
        <taxon>Bacteria</taxon>
        <taxon>Pseudomonadati</taxon>
        <taxon>Pseudomonadota</taxon>
        <taxon>Alphaproteobacteria</taxon>
        <taxon>Hyphomicrobiales</taxon>
        <taxon>Devosiaceae</taxon>
        <taxon>Pelagibacterium</taxon>
    </lineage>
</organism>
<accession>G4RDQ2</accession>
<dbReference type="HOGENOM" id="CLU_111973_0_0_5"/>
<sequence length="178" mass="19799">MLIGPAPPGFPDVHAIPPQSLPDLLAQSYDGAGRSIVLRDTEGELRMRVEADADATGWAFVIPNDTWRIVRLKALMRLLLKLAGLPTGAPTLEPALTPYRLHRLALSLRALDGEEEGASRREVGAVLFTQEARDITSHGWKSSGLRKKVARLIRLGHAMRDGDYRHLLTRSFHRIRWG</sequence>
<feature type="domain" description="T6SS Transcription factor RovC-like DNA binding" evidence="1">
    <location>
        <begin position="61"/>
        <end position="168"/>
    </location>
</feature>
<dbReference type="KEGG" id="phl:KKY_2832"/>
<protein>
    <recommendedName>
        <fullName evidence="1">T6SS Transcription factor RovC-like DNA binding domain-containing protein</fullName>
    </recommendedName>
</protein>
<evidence type="ECO:0000313" key="3">
    <source>
        <dbReference type="Proteomes" id="UP000008850"/>
    </source>
</evidence>
<proteinExistence type="predicted"/>
<keyword evidence="3" id="KW-1185">Reference proteome</keyword>
<dbReference type="eggNOG" id="COG5419">
    <property type="taxonomic scope" value="Bacteria"/>
</dbReference>
<dbReference type="Pfam" id="PF10074">
    <property type="entry name" value="RovC_DNA-bd"/>
    <property type="match status" value="1"/>
</dbReference>
<evidence type="ECO:0000259" key="1">
    <source>
        <dbReference type="Pfam" id="PF10074"/>
    </source>
</evidence>
<dbReference type="InterPro" id="IPR018754">
    <property type="entry name" value="RovC-like_DNA-bd"/>
</dbReference>
<dbReference type="STRING" id="1082931.KKY_2832"/>
<dbReference type="Proteomes" id="UP000008850">
    <property type="component" value="Chromosome"/>
</dbReference>
<dbReference type="EMBL" id="CP003075">
    <property type="protein sequence ID" value="AEQ52838.1"/>
    <property type="molecule type" value="Genomic_DNA"/>
</dbReference>
<evidence type="ECO:0000313" key="2">
    <source>
        <dbReference type="EMBL" id="AEQ52838.1"/>
    </source>
</evidence>
<reference evidence="2 3" key="1">
    <citation type="journal article" date="2012" name="J. Bacteriol.">
        <title>Complete genome sequence of Pelagibacterium halotolerans B2T.</title>
        <authorList>
            <person name="Huo Y.Y."/>
            <person name="Cheng H."/>
            <person name="Han X.F."/>
            <person name="Jiang X.W."/>
            <person name="Sun C."/>
            <person name="Zhang X.Q."/>
            <person name="Zhu X.F."/>
            <person name="Liu Y.F."/>
            <person name="Li P.F."/>
            <person name="Ni P.X."/>
            <person name="Wu M."/>
        </authorList>
    </citation>
    <scope>NUCLEOTIDE SEQUENCE [LARGE SCALE GENOMIC DNA]</scope>
    <source>
        <strain evidence="3">DSM 22347 / JCM 15775 / CGMCC 1.7692 / B2</strain>
    </source>
</reference>